<dbReference type="KEGG" id="caul:KCG34_15440"/>
<feature type="site" description="Transition state stabilizer" evidence="12">
    <location>
        <position position="413"/>
    </location>
</feature>
<dbReference type="Gene3D" id="1.25.50.20">
    <property type="match status" value="1"/>
</dbReference>
<dbReference type="GO" id="GO:0016285">
    <property type="term" value="F:alanyl aminopeptidase activity"/>
    <property type="evidence" value="ECO:0007669"/>
    <property type="project" value="UniProtKB-EC"/>
</dbReference>
<dbReference type="RefSeq" id="WP_211936534.1">
    <property type="nucleotide sequence ID" value="NZ_CP073078.1"/>
</dbReference>
<dbReference type="EMBL" id="CP073078">
    <property type="protein sequence ID" value="QUD86482.1"/>
    <property type="molecule type" value="Genomic_DNA"/>
</dbReference>
<keyword evidence="14" id="KW-0732">Signal</keyword>
<feature type="binding site" evidence="11">
    <location>
        <position position="332"/>
    </location>
    <ligand>
        <name>Zn(2+)</name>
        <dbReference type="ChEBI" id="CHEBI:29105"/>
        <note>catalytic</note>
    </ligand>
</feature>
<reference evidence="18" key="1">
    <citation type="submission" date="2021-04" db="EMBL/GenBank/DDBJ databases">
        <title>The complete genome sequence of Caulobacter sp. S6.</title>
        <authorList>
            <person name="Tang Y."/>
            <person name="Ouyang W."/>
            <person name="Liu Q."/>
            <person name="Huang B."/>
            <person name="Guo Z."/>
            <person name="Lei P."/>
        </authorList>
    </citation>
    <scope>NUCLEOTIDE SEQUENCE</scope>
    <source>
        <strain evidence="18">S6</strain>
    </source>
</reference>
<dbReference type="FunFam" id="1.10.390.10:FF:000006">
    <property type="entry name" value="Puromycin-sensitive aminopeptidase"/>
    <property type="match status" value="1"/>
</dbReference>
<comment type="catalytic activity">
    <reaction evidence="1">
        <text>Release of an N-terminal amino acid, Xaa-|-Yaa- from a peptide, amide or arylamide. Xaa is preferably Ala, but may be most amino acids including Pro (slow action). When a terminal hydrophobic residue is followed by a prolyl residue, the two may be released as an intact Xaa-Pro dipeptide.</text>
        <dbReference type="EC" id="3.4.11.2"/>
    </reaction>
</comment>
<feature type="binding site" evidence="10">
    <location>
        <position position="813"/>
    </location>
    <ligand>
        <name>substrate</name>
    </ligand>
</feature>
<feature type="signal peptide" evidence="14">
    <location>
        <begin position="1"/>
        <end position="17"/>
    </location>
</feature>
<dbReference type="InterPro" id="IPR034016">
    <property type="entry name" value="M1_APN-typ"/>
</dbReference>
<dbReference type="GO" id="GO:0008270">
    <property type="term" value="F:zinc ion binding"/>
    <property type="evidence" value="ECO:0007669"/>
    <property type="project" value="UniProtKB-UniRule"/>
</dbReference>
<keyword evidence="5 11" id="KW-0479">Metal-binding</keyword>
<dbReference type="GO" id="GO:0005615">
    <property type="term" value="C:extracellular space"/>
    <property type="evidence" value="ECO:0007669"/>
    <property type="project" value="TreeGrafter"/>
</dbReference>
<dbReference type="PANTHER" id="PTHR11533">
    <property type="entry name" value="PROTEASE M1 ZINC METALLOPROTEASE"/>
    <property type="match status" value="1"/>
</dbReference>
<dbReference type="InterPro" id="IPR001930">
    <property type="entry name" value="Peptidase_M1"/>
</dbReference>
<evidence type="ECO:0000256" key="2">
    <source>
        <dbReference type="ARBA" id="ARBA00010136"/>
    </source>
</evidence>
<organism evidence="18 19">
    <name type="scientific">Phenylobacterium montanum</name>
    <dbReference type="NCBI Taxonomy" id="2823693"/>
    <lineage>
        <taxon>Bacteria</taxon>
        <taxon>Pseudomonadati</taxon>
        <taxon>Pseudomonadota</taxon>
        <taxon>Alphaproteobacteria</taxon>
        <taxon>Caulobacterales</taxon>
        <taxon>Caulobacteraceae</taxon>
        <taxon>Phenylobacterium</taxon>
    </lineage>
</organism>
<dbReference type="GO" id="GO:0006508">
    <property type="term" value="P:proteolysis"/>
    <property type="evidence" value="ECO:0007669"/>
    <property type="project" value="UniProtKB-KW"/>
</dbReference>
<dbReference type="InterPro" id="IPR045357">
    <property type="entry name" value="Aminopeptidase_N-like_N"/>
</dbReference>
<feature type="active site" description="Proton acceptor" evidence="9">
    <location>
        <position position="329"/>
    </location>
</feature>
<evidence type="ECO:0000313" key="19">
    <source>
        <dbReference type="Proteomes" id="UP000676409"/>
    </source>
</evidence>
<dbReference type="GO" id="GO:0043171">
    <property type="term" value="P:peptide catabolic process"/>
    <property type="evidence" value="ECO:0007669"/>
    <property type="project" value="TreeGrafter"/>
</dbReference>
<dbReference type="AlphaFoldDB" id="A0A975FX00"/>
<sequence>MSISRAARALAFFLALAAGLPAAAQAPAAASQRIVLPADVTPDHYDLDITPDASALTFKGKVQIDLTVHAATREIVLNAADLVIDHAALSGEAGQPSIRYDEKVQTASFGFSHPLKPGHYALSLDYHGRIFQQASGLFALDYQAGGASKRALFTQFENSDARRFLPCWDEPGRKASFTVTATVPKDQMAVSNMPVAEAKAVDDKLQTVRFAETPKMSSYLLFFGLGDFERIHRNVGGVDVGVIVKRGDTANAGFALDAAAEILPYYNDYFGKAFPLPKLDLIAGPGSSQFFGAMENWGAIFYFERDLLIDPKVSTEQDLQGVYVTVAHEMAHQWFGDLVTMAWWNDLWLNEGFASWMENKVTDHFHPNWKLWLQAKSGTESAMQTDARDGSHPIITPINDVLQAGGAFDEITYEKGAAVIRMMEAYVGESAFRDGVRRYMADHAYGNTVTDDLWREIDQGGGPRPITEIAHDFTLHAGVPLLRQGEASCQAGKTSQALAQGRYGIDDSTRGERVWHVPVIARTLDSAAPGHGVIAGTAGGRIEVPGCGPVVLNAGQTGYFRTLYSPAGVAALTQRFSELSADDQLGLLDDTRALGFGGLEPITDYLNLTVRLDSRSDPVVWARLAHTLNGLDRLYAGTPGQARFRSFARGVLARGLARIGWDRQPDESFNVAIMRSAVIGALGDMGDPAVTAEAHRRFDQFLYDPTSLDASARRTVLAIVGRQASAADWERLHQLAKTAKSELERTEYYSLLGAADDPALAAKALDLALSGEPPATTAPDIIGAVSDRHPGLALDFTSAHWAKVSELLEPDSRPSFAPHLVTGEPDRGLADRLNAFADRNIPEDARQEVRKAVSSILYQAQVRDARLPEVDRWIATGR</sequence>
<feature type="domain" description="Peptidase M1 membrane alanine aminopeptidase" evidence="15">
    <location>
        <begin position="254"/>
        <end position="469"/>
    </location>
</feature>
<dbReference type="SUPFAM" id="SSF63737">
    <property type="entry name" value="Leukotriene A4 hydrolase N-terminal domain"/>
    <property type="match status" value="1"/>
</dbReference>
<evidence type="ECO:0000256" key="7">
    <source>
        <dbReference type="ARBA" id="ARBA00022833"/>
    </source>
</evidence>
<dbReference type="GO" id="GO:0042277">
    <property type="term" value="F:peptide binding"/>
    <property type="evidence" value="ECO:0007669"/>
    <property type="project" value="TreeGrafter"/>
</dbReference>
<comment type="similarity">
    <text evidence="2 13">Belongs to the peptidase M1 family.</text>
</comment>
<accession>A0A975FX00</accession>
<dbReference type="SUPFAM" id="SSF55486">
    <property type="entry name" value="Metalloproteases ('zincins'), catalytic domain"/>
    <property type="match status" value="1"/>
</dbReference>
<keyword evidence="7 11" id="KW-0862">Zinc</keyword>
<evidence type="ECO:0000256" key="9">
    <source>
        <dbReference type="PIRSR" id="PIRSR634016-1"/>
    </source>
</evidence>
<dbReference type="PRINTS" id="PR00756">
    <property type="entry name" value="ALADIPTASE"/>
</dbReference>
<dbReference type="InterPro" id="IPR024571">
    <property type="entry name" value="ERAP1-like_C_dom"/>
</dbReference>
<dbReference type="InterPro" id="IPR027268">
    <property type="entry name" value="Peptidase_M4/M1_CTD_sf"/>
</dbReference>
<evidence type="ECO:0000256" key="5">
    <source>
        <dbReference type="ARBA" id="ARBA00022723"/>
    </source>
</evidence>
<dbReference type="GO" id="GO:0016020">
    <property type="term" value="C:membrane"/>
    <property type="evidence" value="ECO:0007669"/>
    <property type="project" value="TreeGrafter"/>
</dbReference>
<feature type="binding site" evidence="10">
    <location>
        <position position="157"/>
    </location>
    <ligand>
        <name>substrate</name>
    </ligand>
</feature>
<keyword evidence="8 13" id="KW-0482">Metalloprotease</keyword>
<dbReference type="CDD" id="cd09601">
    <property type="entry name" value="M1_APN-Q_like"/>
    <property type="match status" value="1"/>
</dbReference>
<evidence type="ECO:0000256" key="14">
    <source>
        <dbReference type="SAM" id="SignalP"/>
    </source>
</evidence>
<protein>
    <recommendedName>
        <fullName evidence="13">Aminopeptidase</fullName>
        <ecNumber evidence="13">3.4.11.-</ecNumber>
    </recommendedName>
</protein>
<gene>
    <name evidence="18" type="ORF">KCG34_15440</name>
</gene>
<dbReference type="Proteomes" id="UP000676409">
    <property type="component" value="Chromosome"/>
</dbReference>
<dbReference type="InterPro" id="IPR042097">
    <property type="entry name" value="Aminopeptidase_N-like_N_sf"/>
</dbReference>
<evidence type="ECO:0000313" key="18">
    <source>
        <dbReference type="EMBL" id="QUD86482.1"/>
    </source>
</evidence>
<comment type="cofactor">
    <cofactor evidence="11 13">
        <name>Zn(2+)</name>
        <dbReference type="ChEBI" id="CHEBI:29105"/>
    </cofactor>
    <text evidence="11 13">Binds 1 zinc ion per subunit.</text>
</comment>
<evidence type="ECO:0000256" key="3">
    <source>
        <dbReference type="ARBA" id="ARBA00022438"/>
    </source>
</evidence>
<feature type="domain" description="Aminopeptidase N-like N-terminal" evidence="17">
    <location>
        <begin position="42"/>
        <end position="220"/>
    </location>
</feature>
<keyword evidence="3 13" id="KW-0031">Aminopeptidase</keyword>
<evidence type="ECO:0000259" key="17">
    <source>
        <dbReference type="Pfam" id="PF17900"/>
    </source>
</evidence>
<dbReference type="Gene3D" id="1.10.390.10">
    <property type="entry name" value="Neutral Protease Domain 2"/>
    <property type="match status" value="1"/>
</dbReference>
<dbReference type="GO" id="GO:0005737">
    <property type="term" value="C:cytoplasm"/>
    <property type="evidence" value="ECO:0007669"/>
    <property type="project" value="TreeGrafter"/>
</dbReference>
<keyword evidence="6 13" id="KW-0378">Hydrolase</keyword>
<dbReference type="InterPro" id="IPR014782">
    <property type="entry name" value="Peptidase_M1_dom"/>
</dbReference>
<dbReference type="Pfam" id="PF17900">
    <property type="entry name" value="Peptidase_M1_N"/>
    <property type="match status" value="1"/>
</dbReference>
<evidence type="ECO:0000256" key="1">
    <source>
        <dbReference type="ARBA" id="ARBA00000098"/>
    </source>
</evidence>
<evidence type="ECO:0000259" key="15">
    <source>
        <dbReference type="Pfam" id="PF01433"/>
    </source>
</evidence>
<feature type="binding site" evidence="11">
    <location>
        <position position="351"/>
    </location>
    <ligand>
        <name>Zn(2+)</name>
        <dbReference type="ChEBI" id="CHEBI:29105"/>
        <note>catalytic</note>
    </ligand>
</feature>
<feature type="binding site" evidence="10">
    <location>
        <begin position="292"/>
        <end position="296"/>
    </location>
    <ligand>
        <name>substrate</name>
    </ligand>
</feature>
<feature type="chain" id="PRO_5037538355" description="Aminopeptidase" evidence="14">
    <location>
        <begin position="18"/>
        <end position="878"/>
    </location>
</feature>
<proteinExistence type="inferred from homology"/>
<dbReference type="Gene3D" id="2.60.40.1730">
    <property type="entry name" value="tricorn interacting facor f3 domain"/>
    <property type="match status" value="1"/>
</dbReference>
<evidence type="ECO:0000259" key="16">
    <source>
        <dbReference type="Pfam" id="PF11838"/>
    </source>
</evidence>
<evidence type="ECO:0000256" key="4">
    <source>
        <dbReference type="ARBA" id="ARBA00022670"/>
    </source>
</evidence>
<dbReference type="Pfam" id="PF11838">
    <property type="entry name" value="ERAP1_C"/>
    <property type="match status" value="1"/>
</dbReference>
<feature type="binding site" evidence="11">
    <location>
        <position position="328"/>
    </location>
    <ligand>
        <name>Zn(2+)</name>
        <dbReference type="ChEBI" id="CHEBI:29105"/>
        <note>catalytic</note>
    </ligand>
</feature>
<feature type="domain" description="ERAP1-like C-terminal" evidence="16">
    <location>
        <begin position="550"/>
        <end position="856"/>
    </location>
</feature>
<evidence type="ECO:0000256" key="8">
    <source>
        <dbReference type="ARBA" id="ARBA00023049"/>
    </source>
</evidence>
<name>A0A975FX00_9CAUL</name>
<dbReference type="InterPro" id="IPR050344">
    <property type="entry name" value="Peptidase_M1_aminopeptidases"/>
</dbReference>
<evidence type="ECO:0000256" key="12">
    <source>
        <dbReference type="PIRSR" id="PIRSR634016-4"/>
    </source>
</evidence>
<evidence type="ECO:0000256" key="11">
    <source>
        <dbReference type="PIRSR" id="PIRSR634016-3"/>
    </source>
</evidence>
<dbReference type="EC" id="3.4.11.-" evidence="13"/>
<dbReference type="GO" id="GO:0070006">
    <property type="term" value="F:metalloaminopeptidase activity"/>
    <property type="evidence" value="ECO:0007669"/>
    <property type="project" value="TreeGrafter"/>
</dbReference>
<dbReference type="PANTHER" id="PTHR11533:SF174">
    <property type="entry name" value="PUROMYCIN-SENSITIVE AMINOPEPTIDASE-RELATED"/>
    <property type="match status" value="1"/>
</dbReference>
<keyword evidence="19" id="KW-1185">Reference proteome</keyword>
<dbReference type="Pfam" id="PF01433">
    <property type="entry name" value="Peptidase_M1"/>
    <property type="match status" value="1"/>
</dbReference>
<evidence type="ECO:0000256" key="10">
    <source>
        <dbReference type="PIRSR" id="PIRSR634016-2"/>
    </source>
</evidence>
<keyword evidence="4 13" id="KW-0645">Protease</keyword>
<evidence type="ECO:0000256" key="6">
    <source>
        <dbReference type="ARBA" id="ARBA00022801"/>
    </source>
</evidence>
<evidence type="ECO:0000256" key="13">
    <source>
        <dbReference type="RuleBase" id="RU364040"/>
    </source>
</evidence>